<dbReference type="Proteomes" id="UP000294134">
    <property type="component" value="Segment"/>
</dbReference>
<sequence>MNERTNAAFKDMIHAKIAHKRETYFGPETDPPHHVIKSYQYQIEKALEPQWGEIFTPGHTEAFVDAHLQDYWREQHGLYRKHRPVVISTIGGFVVNLGDFQIAEYNNVVPR</sequence>
<gene>
    <name evidence="1" type="ORF">PSA21_400</name>
</gene>
<evidence type="ECO:0000313" key="2">
    <source>
        <dbReference type="Proteomes" id="UP000294134"/>
    </source>
</evidence>
<proteinExistence type="predicted"/>
<reference evidence="1 2" key="1">
    <citation type="submission" date="2019-02" db="EMBL/GenBank/DDBJ databases">
        <authorList>
            <person name="Frampton R.A."/>
            <person name="Wojtus J.K."/>
            <person name="Fineran P.C."/>
            <person name="Hendrickson H.L."/>
        </authorList>
    </citation>
    <scope>NUCLEOTIDE SEQUENCE [LARGE SCALE GENOMIC DNA]</scope>
</reference>
<protein>
    <submittedName>
        <fullName evidence="1">Uncharacterized protein</fullName>
    </submittedName>
</protein>
<organism evidence="1 2">
    <name type="scientific">Pseudomonas phage Psa21</name>
    <dbReference type="NCBI Taxonomy" id="2530023"/>
    <lineage>
        <taxon>Viruses</taxon>
        <taxon>Duplodnaviria</taxon>
        <taxon>Heunggongvirae</taxon>
        <taxon>Uroviricota</taxon>
        <taxon>Caudoviricetes</taxon>
        <taxon>Chimalliviridae</taxon>
        <taxon>Tepukevirus</taxon>
        <taxon>Tepukevirus Psa21</taxon>
    </lineage>
</organism>
<evidence type="ECO:0000313" key="1">
    <source>
        <dbReference type="EMBL" id="QBJ02926.1"/>
    </source>
</evidence>
<keyword evidence="2" id="KW-1185">Reference proteome</keyword>
<accession>A0A481W503</accession>
<dbReference type="EMBL" id="MK552327">
    <property type="protein sequence ID" value="QBJ02926.1"/>
    <property type="molecule type" value="Genomic_DNA"/>
</dbReference>
<name>A0A481W503_9CAUD</name>